<dbReference type="RefSeq" id="WP_135187829.1">
    <property type="nucleotide sequence ID" value="NZ_SPUM01000005.1"/>
</dbReference>
<dbReference type="EMBL" id="SPUM01000005">
    <property type="protein sequence ID" value="TFW35984.1"/>
    <property type="molecule type" value="Genomic_DNA"/>
</dbReference>
<feature type="coiled-coil region" evidence="1">
    <location>
        <begin position="56"/>
        <end position="98"/>
    </location>
</feature>
<keyword evidence="2" id="KW-1133">Transmembrane helix</keyword>
<dbReference type="AlphaFoldDB" id="A0A4Y9T8E4"/>
<keyword evidence="2" id="KW-0812">Transmembrane</keyword>
<proteinExistence type="predicted"/>
<protein>
    <submittedName>
        <fullName evidence="3">Uncharacterized protein</fullName>
    </submittedName>
</protein>
<sequence>MRQGFHDGYGLDGMAMANGEIPDAAAIGGQTPGGNIERRFAALEAVLPTLIAKADLADLRAEMRVQTEQLRSQNEQLRTEMRAENEKLRAEMQMQAQRLVGSTSKWMAATVLGLIIAFAAFFLVLGNLLLTAPLPAESDQSDMRQPTSISFSVHGKSIAHIVRVIRTVGPGK</sequence>
<organism evidence="3 4">
    <name type="scientific">Massilia horti</name>
    <dbReference type="NCBI Taxonomy" id="2562153"/>
    <lineage>
        <taxon>Bacteria</taxon>
        <taxon>Pseudomonadati</taxon>
        <taxon>Pseudomonadota</taxon>
        <taxon>Betaproteobacteria</taxon>
        <taxon>Burkholderiales</taxon>
        <taxon>Oxalobacteraceae</taxon>
        <taxon>Telluria group</taxon>
        <taxon>Massilia</taxon>
    </lineage>
</organism>
<accession>A0A4Y9T8E4</accession>
<keyword evidence="4" id="KW-1185">Reference proteome</keyword>
<name>A0A4Y9T8E4_9BURK</name>
<dbReference type="Proteomes" id="UP000297258">
    <property type="component" value="Unassembled WGS sequence"/>
</dbReference>
<comment type="caution">
    <text evidence="3">The sequence shown here is derived from an EMBL/GenBank/DDBJ whole genome shotgun (WGS) entry which is preliminary data.</text>
</comment>
<evidence type="ECO:0000313" key="3">
    <source>
        <dbReference type="EMBL" id="TFW35984.1"/>
    </source>
</evidence>
<evidence type="ECO:0000256" key="2">
    <source>
        <dbReference type="SAM" id="Phobius"/>
    </source>
</evidence>
<gene>
    <name evidence="3" type="ORF">E4O92_00720</name>
</gene>
<keyword evidence="2" id="KW-0472">Membrane</keyword>
<feature type="transmembrane region" description="Helical" evidence="2">
    <location>
        <begin position="106"/>
        <end position="130"/>
    </location>
</feature>
<keyword evidence="1" id="KW-0175">Coiled coil</keyword>
<evidence type="ECO:0000256" key="1">
    <source>
        <dbReference type="SAM" id="Coils"/>
    </source>
</evidence>
<evidence type="ECO:0000313" key="4">
    <source>
        <dbReference type="Proteomes" id="UP000297258"/>
    </source>
</evidence>
<reference evidence="3 4" key="1">
    <citation type="submission" date="2019-03" db="EMBL/GenBank/DDBJ databases">
        <title>Draft genome of Massilia hortus sp. nov., a novel bacterial species of the Oxalobacteraceae family.</title>
        <authorList>
            <person name="Peta V."/>
            <person name="Raths R."/>
            <person name="Bucking H."/>
        </authorList>
    </citation>
    <scope>NUCLEOTIDE SEQUENCE [LARGE SCALE GENOMIC DNA]</scope>
    <source>
        <strain evidence="3 4">ONC3</strain>
    </source>
</reference>